<sequence>MFRLAGLITAELVGERHFYSEKEAETRFLSQLLLFIDKKVWGRRWLRLCWKQSRFYHLLLHHVRVRFLSFGLCRHL</sequence>
<name>A0AB74CVK5_ENTFC</name>
<reference evidence="1 2" key="1">
    <citation type="submission" date="2018-10" db="EMBL/GenBank/DDBJ databases">
        <title>Genotypes and phenotypes of Enterococci isolated from broiler chickens.</title>
        <authorList>
            <person name="Muhammad A.R."/>
            <person name="Diarra M.S."/>
        </authorList>
    </citation>
    <scope>NUCLEOTIDE SEQUENCE [LARGE SCALE GENOMIC DNA]</scope>
    <source>
        <strain evidence="1 2">P5 C A 35</strain>
    </source>
</reference>
<dbReference type="EMBL" id="RKNM01000003">
    <property type="protein sequence ID" value="ROX57696.1"/>
    <property type="molecule type" value="Genomic_DNA"/>
</dbReference>
<organism evidence="1 2">
    <name type="scientific">Enterococcus faecium</name>
    <name type="common">Streptococcus faecium</name>
    <dbReference type="NCBI Taxonomy" id="1352"/>
    <lineage>
        <taxon>Bacteria</taxon>
        <taxon>Bacillati</taxon>
        <taxon>Bacillota</taxon>
        <taxon>Bacilli</taxon>
        <taxon>Lactobacillales</taxon>
        <taxon>Enterococcaceae</taxon>
        <taxon>Enterococcus</taxon>
    </lineage>
</organism>
<dbReference type="Proteomes" id="UP000281752">
    <property type="component" value="Unassembled WGS sequence"/>
</dbReference>
<evidence type="ECO:0000313" key="2">
    <source>
        <dbReference type="Proteomes" id="UP000281752"/>
    </source>
</evidence>
<proteinExistence type="predicted"/>
<gene>
    <name evidence="1" type="ORF">EGW36_03905</name>
</gene>
<protein>
    <submittedName>
        <fullName evidence="1">Uncharacterized protein</fullName>
    </submittedName>
</protein>
<comment type="caution">
    <text evidence="1">The sequence shown here is derived from an EMBL/GenBank/DDBJ whole genome shotgun (WGS) entry which is preliminary data.</text>
</comment>
<evidence type="ECO:0000313" key="1">
    <source>
        <dbReference type="EMBL" id="ROX57696.1"/>
    </source>
</evidence>
<dbReference type="AlphaFoldDB" id="A0AB74CVK5"/>
<accession>A0AB74CVK5</accession>